<accession>A0ABU3E040</accession>
<evidence type="ECO:0000313" key="1">
    <source>
        <dbReference type="EMBL" id="MDT0689248.1"/>
    </source>
</evidence>
<sequence length="74" mass="8828">MKWGNAIKEFVQGSTLGFFKNSVKFNFEIVENNIKYKAKLKFKRDTSGDYYDIHLIIDNHKMLYKDVSNFIEKE</sequence>
<name>A0ABU3E040_9FLAO</name>
<proteinExistence type="predicted"/>
<gene>
    <name evidence="1" type="ORF">RM549_05590</name>
</gene>
<organism evidence="1 2">
    <name type="scientific">Autumnicola patrickiae</name>
    <dbReference type="NCBI Taxonomy" id="3075591"/>
    <lineage>
        <taxon>Bacteria</taxon>
        <taxon>Pseudomonadati</taxon>
        <taxon>Bacteroidota</taxon>
        <taxon>Flavobacteriia</taxon>
        <taxon>Flavobacteriales</taxon>
        <taxon>Flavobacteriaceae</taxon>
        <taxon>Autumnicola</taxon>
    </lineage>
</organism>
<dbReference type="EMBL" id="JAVRHM010000004">
    <property type="protein sequence ID" value="MDT0689248.1"/>
    <property type="molecule type" value="Genomic_DNA"/>
</dbReference>
<keyword evidence="2" id="KW-1185">Reference proteome</keyword>
<evidence type="ECO:0000313" key="2">
    <source>
        <dbReference type="Proteomes" id="UP001261624"/>
    </source>
</evidence>
<protein>
    <submittedName>
        <fullName evidence="1">Uncharacterized protein</fullName>
    </submittedName>
</protein>
<comment type="caution">
    <text evidence="1">The sequence shown here is derived from an EMBL/GenBank/DDBJ whole genome shotgun (WGS) entry which is preliminary data.</text>
</comment>
<dbReference type="Proteomes" id="UP001261624">
    <property type="component" value="Unassembled WGS sequence"/>
</dbReference>
<dbReference type="RefSeq" id="WP_311682629.1">
    <property type="nucleotide sequence ID" value="NZ_JAVRHM010000004.1"/>
</dbReference>
<reference evidence="1 2" key="1">
    <citation type="submission" date="2023-09" db="EMBL/GenBank/DDBJ databases">
        <authorList>
            <person name="Rey-Velasco X."/>
        </authorList>
    </citation>
    <scope>NUCLEOTIDE SEQUENCE [LARGE SCALE GENOMIC DNA]</scope>
    <source>
        <strain evidence="1 2">F188</strain>
    </source>
</reference>